<dbReference type="Ensembl" id="ENSPTET00000019327.1">
    <property type="protein sequence ID" value="ENSPTEP00000012841.1"/>
    <property type="gene ID" value="ENSPTEG00000014425.1"/>
</dbReference>
<evidence type="ECO:0000256" key="9">
    <source>
        <dbReference type="ARBA" id="ARBA00023198"/>
    </source>
</evidence>
<dbReference type="InterPro" id="IPR001811">
    <property type="entry name" value="Chemokine_IL8-like_dom"/>
</dbReference>
<keyword evidence="13" id="KW-1185">Reference proteome</keyword>
<comment type="subcellular location">
    <subcellularLocation>
        <location evidence="1 10">Secreted</location>
    </subcellularLocation>
</comment>
<dbReference type="SMART" id="SM00199">
    <property type="entry name" value="SCY"/>
    <property type="match status" value="1"/>
</dbReference>
<proteinExistence type="inferred from homology"/>
<dbReference type="GO" id="GO:0006954">
    <property type="term" value="P:inflammatory response"/>
    <property type="evidence" value="ECO:0007669"/>
    <property type="project" value="UniProtKB-KW"/>
</dbReference>
<dbReference type="InterPro" id="IPR018048">
    <property type="entry name" value="Chemokine_CXC_CS"/>
</dbReference>
<organism evidence="12 13">
    <name type="scientific">Piliocolobus tephrosceles</name>
    <name type="common">Ugandan red Colobus</name>
    <dbReference type="NCBI Taxonomy" id="591936"/>
    <lineage>
        <taxon>Eukaryota</taxon>
        <taxon>Metazoa</taxon>
        <taxon>Chordata</taxon>
        <taxon>Craniata</taxon>
        <taxon>Vertebrata</taxon>
        <taxon>Euteleostomi</taxon>
        <taxon>Mammalia</taxon>
        <taxon>Eutheria</taxon>
        <taxon>Euarchontoglires</taxon>
        <taxon>Primates</taxon>
        <taxon>Haplorrhini</taxon>
        <taxon>Catarrhini</taxon>
        <taxon>Cercopithecidae</taxon>
        <taxon>Colobinae</taxon>
        <taxon>Piliocolobus</taxon>
    </lineage>
</organism>
<dbReference type="PRINTS" id="PR00437">
    <property type="entry name" value="SMALLCYTKCXC"/>
</dbReference>
<feature type="domain" description="Chemokine interleukin-8-like" evidence="11">
    <location>
        <begin position="61"/>
        <end position="121"/>
    </location>
</feature>
<evidence type="ECO:0000256" key="6">
    <source>
        <dbReference type="ARBA" id="ARBA00022729"/>
    </source>
</evidence>
<reference evidence="12" key="1">
    <citation type="submission" date="2025-08" db="UniProtKB">
        <authorList>
            <consortium name="Ensembl"/>
        </authorList>
    </citation>
    <scope>IDENTIFICATION</scope>
</reference>
<evidence type="ECO:0000256" key="5">
    <source>
        <dbReference type="ARBA" id="ARBA00022525"/>
    </source>
</evidence>
<reference evidence="12" key="2">
    <citation type="submission" date="2025-09" db="UniProtKB">
        <authorList>
            <consortium name="Ensembl"/>
        </authorList>
    </citation>
    <scope>IDENTIFICATION</scope>
</reference>
<sequence length="128" mass="13530">MSLLPSRAAPVPGPSGSLCALLALLLLLTPPGPLRNSPSNLPYKGVSLSSPGGPVAAALRELRCSCLQTTQRVQPQMISNLQVFAIGPQCSQVEVIASLKNGTEVCLDPQAPFLKKVIQKLLDRYLSL</sequence>
<evidence type="ECO:0000313" key="12">
    <source>
        <dbReference type="Ensembl" id="ENSPTEP00000012841.1"/>
    </source>
</evidence>
<dbReference type="Proteomes" id="UP000694416">
    <property type="component" value="Unplaced"/>
</dbReference>
<dbReference type="PANTHER" id="PTHR12015:SF197">
    <property type="entry name" value="C-X-C MOTIF CHEMOKINE 5"/>
    <property type="match status" value="1"/>
</dbReference>
<dbReference type="GO" id="GO:0005615">
    <property type="term" value="C:extracellular space"/>
    <property type="evidence" value="ECO:0007669"/>
    <property type="project" value="UniProtKB-UniRule"/>
</dbReference>
<dbReference type="CDD" id="cd00273">
    <property type="entry name" value="Chemokine_CXC"/>
    <property type="match status" value="1"/>
</dbReference>
<keyword evidence="8" id="KW-1015">Disulfide bond</keyword>
<dbReference type="GO" id="GO:0008009">
    <property type="term" value="F:chemokine activity"/>
    <property type="evidence" value="ECO:0007669"/>
    <property type="project" value="InterPro"/>
</dbReference>
<comment type="similarity">
    <text evidence="2 10">Belongs to the intercrine alpha (chemokine CxC) family.</text>
</comment>
<evidence type="ECO:0000256" key="7">
    <source>
        <dbReference type="ARBA" id="ARBA00022934"/>
    </source>
</evidence>
<evidence type="ECO:0000256" key="3">
    <source>
        <dbReference type="ARBA" id="ARBA00022500"/>
    </source>
</evidence>
<evidence type="ECO:0000256" key="8">
    <source>
        <dbReference type="ARBA" id="ARBA00023157"/>
    </source>
</evidence>
<keyword evidence="4 10" id="KW-0202">Cytokine</keyword>
<name>A0A8C9H6Q3_9PRIM</name>
<dbReference type="InterPro" id="IPR001089">
    <property type="entry name" value="Chemokine_CXC"/>
</dbReference>
<dbReference type="Pfam" id="PF00048">
    <property type="entry name" value="IL8"/>
    <property type="match status" value="1"/>
</dbReference>
<evidence type="ECO:0000259" key="11">
    <source>
        <dbReference type="SMART" id="SM00199"/>
    </source>
</evidence>
<dbReference type="SUPFAM" id="SSF54117">
    <property type="entry name" value="Interleukin 8-like chemokines"/>
    <property type="match status" value="1"/>
</dbReference>
<dbReference type="InterPro" id="IPR033899">
    <property type="entry name" value="CXC_Chemokine_domain"/>
</dbReference>
<dbReference type="Gene3D" id="2.40.50.40">
    <property type="match status" value="1"/>
</dbReference>
<keyword evidence="5 10" id="KW-0964">Secreted</keyword>
<dbReference type="InterPro" id="IPR039809">
    <property type="entry name" value="Chemokine_b/g/d"/>
</dbReference>
<evidence type="ECO:0000256" key="1">
    <source>
        <dbReference type="ARBA" id="ARBA00004613"/>
    </source>
</evidence>
<dbReference type="InterPro" id="IPR036048">
    <property type="entry name" value="Interleukin_8-like_sf"/>
</dbReference>
<feature type="chain" id="PRO_5034543298" description="C-X-C motif chemokine" evidence="10">
    <location>
        <begin position="37"/>
        <end position="128"/>
    </location>
</feature>
<evidence type="ECO:0000256" key="2">
    <source>
        <dbReference type="ARBA" id="ARBA00010665"/>
    </source>
</evidence>
<keyword evidence="7" id="KW-0164">Citrullination</keyword>
<dbReference type="PANTHER" id="PTHR12015">
    <property type="entry name" value="SMALL INDUCIBLE CYTOKINE A"/>
    <property type="match status" value="1"/>
</dbReference>
<dbReference type="AlphaFoldDB" id="A0A8C9H6Q3"/>
<protein>
    <recommendedName>
        <fullName evidence="10">C-X-C motif chemokine</fullName>
    </recommendedName>
</protein>
<accession>A0A8C9H6Q3</accession>
<evidence type="ECO:0000313" key="13">
    <source>
        <dbReference type="Proteomes" id="UP000694416"/>
    </source>
</evidence>
<feature type="signal peptide" evidence="10">
    <location>
        <begin position="1"/>
        <end position="36"/>
    </location>
</feature>
<dbReference type="PRINTS" id="PR00436">
    <property type="entry name" value="INTERLEUKIN8"/>
</dbReference>
<keyword evidence="9" id="KW-0395">Inflammatory response</keyword>
<dbReference type="PROSITE" id="PS00471">
    <property type="entry name" value="SMALL_CYTOKINES_CXC"/>
    <property type="match status" value="1"/>
</dbReference>
<keyword evidence="3 10" id="KW-0145">Chemotaxis</keyword>
<dbReference type="GO" id="GO:0006955">
    <property type="term" value="P:immune response"/>
    <property type="evidence" value="ECO:0007669"/>
    <property type="project" value="InterPro"/>
</dbReference>
<evidence type="ECO:0000256" key="10">
    <source>
        <dbReference type="RuleBase" id="RU361149"/>
    </source>
</evidence>
<keyword evidence="6 10" id="KW-0732">Signal</keyword>
<dbReference type="FunFam" id="2.40.50.40:FF:000004">
    <property type="entry name" value="C-X-C motif chemokine"/>
    <property type="match status" value="1"/>
</dbReference>
<evidence type="ECO:0000256" key="4">
    <source>
        <dbReference type="ARBA" id="ARBA00022514"/>
    </source>
</evidence>